<dbReference type="EMBL" id="LT554591">
    <property type="protein sequence ID" value="SAM06423.1"/>
    <property type="molecule type" value="Genomic_DNA"/>
</dbReference>
<keyword evidence="2" id="KW-1185">Reference proteome</keyword>
<evidence type="ECO:0000313" key="2">
    <source>
        <dbReference type="Proteomes" id="UP000078561"/>
    </source>
</evidence>
<accession>A0A163KE37</accession>
<evidence type="ECO:0000313" key="1">
    <source>
        <dbReference type="EMBL" id="SAM06423.1"/>
    </source>
</evidence>
<dbReference type="Proteomes" id="UP000078561">
    <property type="component" value="Unassembled WGS sequence"/>
</dbReference>
<reference evidence="1" key="1">
    <citation type="submission" date="2016-04" db="EMBL/GenBank/DDBJ databases">
        <authorList>
            <person name="Evans L.H."/>
            <person name="Alamgir A."/>
            <person name="Owens N."/>
            <person name="Weber N.D."/>
            <person name="Virtaneva K."/>
            <person name="Barbian K."/>
            <person name="Babar A."/>
            <person name="Rosenke K."/>
        </authorList>
    </citation>
    <scope>NUCLEOTIDE SEQUENCE [LARGE SCALE GENOMIC DNA]</scope>
    <source>
        <strain evidence="1">CBS 101.48</strain>
    </source>
</reference>
<name>A0A163KE37_ABSGL</name>
<protein>
    <submittedName>
        <fullName evidence="1">Uncharacterized protein</fullName>
    </submittedName>
</protein>
<organism evidence="1">
    <name type="scientific">Absidia glauca</name>
    <name type="common">Pin mould</name>
    <dbReference type="NCBI Taxonomy" id="4829"/>
    <lineage>
        <taxon>Eukaryota</taxon>
        <taxon>Fungi</taxon>
        <taxon>Fungi incertae sedis</taxon>
        <taxon>Mucoromycota</taxon>
        <taxon>Mucoromycotina</taxon>
        <taxon>Mucoromycetes</taxon>
        <taxon>Mucorales</taxon>
        <taxon>Cunninghamellaceae</taxon>
        <taxon>Absidia</taxon>
    </lineage>
</organism>
<dbReference type="AlphaFoldDB" id="A0A163KE37"/>
<proteinExistence type="predicted"/>
<sequence length="71" mass="7758">MVQRLVEPEASFFGNIGKGFDGDVVLLGKVVDDGNDRSAPVKEGSFFLIFPRFDTPLSLKSLCRVAPSTRI</sequence>
<dbReference type="InParanoid" id="A0A163KE37"/>
<gene>
    <name evidence="1" type="primary">ABSGL_12312.1 scaffold 12745</name>
</gene>